<dbReference type="InterPro" id="IPR029033">
    <property type="entry name" value="His_PPase_superfam"/>
</dbReference>
<evidence type="ECO:0000256" key="2">
    <source>
        <dbReference type="ARBA" id="ARBA00005375"/>
    </source>
</evidence>
<evidence type="ECO:0000256" key="5">
    <source>
        <dbReference type="ARBA" id="ARBA00022801"/>
    </source>
</evidence>
<feature type="region of interest" description="Disordered" evidence="8">
    <location>
        <begin position="422"/>
        <end position="444"/>
    </location>
</feature>
<dbReference type="EMBL" id="CAHIKZ030000178">
    <property type="protein sequence ID" value="CAE1157630.1"/>
    <property type="molecule type" value="Genomic_DNA"/>
</dbReference>
<dbReference type="Pfam" id="PF00328">
    <property type="entry name" value="His_Phos_2"/>
    <property type="match status" value="1"/>
</dbReference>
<dbReference type="InterPro" id="IPR050645">
    <property type="entry name" value="Histidine_acid_phosphatase"/>
</dbReference>
<dbReference type="EC" id="3.1.3.2" evidence="3"/>
<dbReference type="OrthoDB" id="5821688at2759"/>
<sequence>MRDSIRRRPAASVGARRRPSAPGGVRRLPAASVGSRRRPSAPGGARRLPAASDGIHRPPKKMNEVFSLFKYTSSSTSPTLRLVNILYRHGDRSPSTTFPTDEHKEDSWPQGWGWLSKVGIEQHFNLGKFLRKRYNGFLNSTYLRNEIKVESSSTDRCLMSAQANLAGLYPPSEEQLWNKNIRWIPIPVLTRSKNEDNMLSFSRSCSKYSQLYAQNLKNHELKPEEVKNKEFYDFIYKMTKLRPEGLRKIWTVADVLFCEKTHNYTLPNWVNDTVFERLQKIRAYSFSLMFETEELAKFKGGPLLKEMISNMNAKKLGTINTKLFMYSGHDTTLAALMHSLKVFNNLSPPYTACLIMELHQKTDGEYFIRLLYKNSTTNLNNYMKEPHLLTIPGCTTNCPYTKFLELTQNSVPVDWARECQLNESKPTSDKTNSETQDPSKFLSVDSGHCMRQTTQPVAAPTPTCSCRC</sequence>
<name>A0A812AUH0_ACAPH</name>
<gene>
    <name evidence="9" type="ORF">SPHA_5314</name>
</gene>
<dbReference type="PANTHER" id="PTHR11567:SF211">
    <property type="entry name" value="PROSTATIC ACID PHOSPHATASE"/>
    <property type="match status" value="1"/>
</dbReference>
<dbReference type="Gene3D" id="3.40.50.1240">
    <property type="entry name" value="Phosphoglycerate mutase-like"/>
    <property type="match status" value="1"/>
</dbReference>
<evidence type="ECO:0000256" key="6">
    <source>
        <dbReference type="ARBA" id="ARBA00023157"/>
    </source>
</evidence>
<feature type="compositionally biased region" description="Low complexity" evidence="8">
    <location>
        <begin position="29"/>
        <end position="52"/>
    </location>
</feature>
<dbReference type="GO" id="GO:0003993">
    <property type="term" value="F:acid phosphatase activity"/>
    <property type="evidence" value="ECO:0007669"/>
    <property type="project" value="UniProtKB-EC"/>
</dbReference>
<dbReference type="InterPro" id="IPR000560">
    <property type="entry name" value="His_Pase_clade-2"/>
</dbReference>
<dbReference type="Proteomes" id="UP000597762">
    <property type="component" value="Unassembled WGS sequence"/>
</dbReference>
<protein>
    <recommendedName>
        <fullName evidence="3">acid phosphatase</fullName>
        <ecNumber evidence="3">3.1.3.2</ecNumber>
    </recommendedName>
</protein>
<feature type="compositionally biased region" description="Basic residues" evidence="8">
    <location>
        <begin position="7"/>
        <end position="19"/>
    </location>
</feature>
<evidence type="ECO:0000256" key="8">
    <source>
        <dbReference type="SAM" id="MobiDB-lite"/>
    </source>
</evidence>
<dbReference type="CDD" id="cd07061">
    <property type="entry name" value="HP_HAP_like"/>
    <property type="match status" value="1"/>
</dbReference>
<dbReference type="AlphaFoldDB" id="A0A812AUH0"/>
<keyword evidence="6" id="KW-1015">Disulfide bond</keyword>
<keyword evidence="4" id="KW-0732">Signal</keyword>
<organism evidence="9 10">
    <name type="scientific">Acanthosepion pharaonis</name>
    <name type="common">Pharaoh cuttlefish</name>
    <name type="synonym">Sepia pharaonis</name>
    <dbReference type="NCBI Taxonomy" id="158019"/>
    <lineage>
        <taxon>Eukaryota</taxon>
        <taxon>Metazoa</taxon>
        <taxon>Spiralia</taxon>
        <taxon>Lophotrochozoa</taxon>
        <taxon>Mollusca</taxon>
        <taxon>Cephalopoda</taxon>
        <taxon>Coleoidea</taxon>
        <taxon>Decapodiformes</taxon>
        <taxon>Sepiida</taxon>
        <taxon>Sepiina</taxon>
        <taxon>Sepiidae</taxon>
        <taxon>Acanthosepion</taxon>
    </lineage>
</organism>
<comment type="similarity">
    <text evidence="2">Belongs to the histidine acid phosphatase family.</text>
</comment>
<comment type="caution">
    <text evidence="9">The sequence shown here is derived from an EMBL/GenBank/DDBJ whole genome shotgun (WGS) entry which is preliminary data.</text>
</comment>
<keyword evidence="7" id="KW-0325">Glycoprotein</keyword>
<keyword evidence="5 9" id="KW-0378">Hydrolase</keyword>
<evidence type="ECO:0000256" key="1">
    <source>
        <dbReference type="ARBA" id="ARBA00000032"/>
    </source>
</evidence>
<dbReference type="PANTHER" id="PTHR11567">
    <property type="entry name" value="ACID PHOSPHATASE-RELATED"/>
    <property type="match status" value="1"/>
</dbReference>
<evidence type="ECO:0000256" key="7">
    <source>
        <dbReference type="ARBA" id="ARBA00023180"/>
    </source>
</evidence>
<feature type="region of interest" description="Disordered" evidence="8">
    <location>
        <begin position="1"/>
        <end position="59"/>
    </location>
</feature>
<evidence type="ECO:0000313" key="10">
    <source>
        <dbReference type="Proteomes" id="UP000597762"/>
    </source>
</evidence>
<accession>A0A812AUH0</accession>
<dbReference type="SUPFAM" id="SSF53254">
    <property type="entry name" value="Phosphoglycerate mutase-like"/>
    <property type="match status" value="1"/>
</dbReference>
<dbReference type="PROSITE" id="PS00778">
    <property type="entry name" value="HIS_ACID_PHOSPHAT_2"/>
    <property type="match status" value="1"/>
</dbReference>
<evidence type="ECO:0000256" key="4">
    <source>
        <dbReference type="ARBA" id="ARBA00022729"/>
    </source>
</evidence>
<reference evidence="9" key="1">
    <citation type="submission" date="2021-01" db="EMBL/GenBank/DDBJ databases">
        <authorList>
            <person name="Li R."/>
            <person name="Bekaert M."/>
        </authorList>
    </citation>
    <scope>NUCLEOTIDE SEQUENCE</scope>
    <source>
        <strain evidence="9">Farmed</strain>
    </source>
</reference>
<proteinExistence type="inferred from homology"/>
<keyword evidence="10" id="KW-1185">Reference proteome</keyword>
<dbReference type="InterPro" id="IPR033379">
    <property type="entry name" value="Acid_Pase_AS"/>
</dbReference>
<comment type="catalytic activity">
    <reaction evidence="1">
        <text>a phosphate monoester + H2O = an alcohol + phosphate</text>
        <dbReference type="Rhea" id="RHEA:15017"/>
        <dbReference type="ChEBI" id="CHEBI:15377"/>
        <dbReference type="ChEBI" id="CHEBI:30879"/>
        <dbReference type="ChEBI" id="CHEBI:43474"/>
        <dbReference type="ChEBI" id="CHEBI:67140"/>
        <dbReference type="EC" id="3.1.3.2"/>
    </reaction>
</comment>
<dbReference type="PROSITE" id="PS00616">
    <property type="entry name" value="HIS_ACID_PHOSPHAT_1"/>
    <property type="match status" value="1"/>
</dbReference>
<evidence type="ECO:0000256" key="3">
    <source>
        <dbReference type="ARBA" id="ARBA00012646"/>
    </source>
</evidence>
<evidence type="ECO:0000313" key="9">
    <source>
        <dbReference type="EMBL" id="CAE1157630.1"/>
    </source>
</evidence>